<gene>
    <name evidence="1" type="ORF">Solivirus1_75</name>
</gene>
<reference evidence="1" key="1">
    <citation type="submission" date="2018-10" db="EMBL/GenBank/DDBJ databases">
        <title>Hidden diversity of soil giant viruses.</title>
        <authorList>
            <person name="Schulz F."/>
            <person name="Alteio L."/>
            <person name="Goudeau D."/>
            <person name="Ryan E.M."/>
            <person name="Malmstrom R.R."/>
            <person name="Blanchard J."/>
            <person name="Woyke T."/>
        </authorList>
    </citation>
    <scope>NUCLEOTIDE SEQUENCE</scope>
    <source>
        <strain evidence="1">SOV1</strain>
    </source>
</reference>
<evidence type="ECO:0000313" key="1">
    <source>
        <dbReference type="EMBL" id="AYV85918.1"/>
    </source>
</evidence>
<name>A0A3G5AFK7_9VIRU</name>
<proteinExistence type="predicted"/>
<protein>
    <submittedName>
        <fullName evidence="1">Uncharacterized protein</fullName>
    </submittedName>
</protein>
<sequence>MNEECQKRTIYCYFTSWESLFYFKADNLAYHVEIEDSIVEIEKLSTYRTNIQPIIIPGITIATFRALIYSSVSDTLKRGEDCFSTNFKARLNRLIESRSERN</sequence>
<organism evidence="1">
    <name type="scientific">Solivirus sp</name>
    <dbReference type="NCBI Taxonomy" id="2487772"/>
    <lineage>
        <taxon>Viruses</taxon>
        <taxon>Pithoviruses</taxon>
    </lineage>
</organism>
<dbReference type="EMBL" id="MK072489">
    <property type="protein sequence ID" value="AYV85918.1"/>
    <property type="molecule type" value="Genomic_DNA"/>
</dbReference>
<accession>A0A3G5AFK7</accession>